<dbReference type="InterPro" id="IPR050109">
    <property type="entry name" value="HTH-type_TetR-like_transc_reg"/>
</dbReference>
<dbReference type="InterPro" id="IPR041347">
    <property type="entry name" value="MftR_C"/>
</dbReference>
<organism evidence="4">
    <name type="scientific">Streptomyces griseus</name>
    <dbReference type="NCBI Taxonomy" id="1911"/>
    <lineage>
        <taxon>Bacteria</taxon>
        <taxon>Bacillati</taxon>
        <taxon>Actinomycetota</taxon>
        <taxon>Actinomycetes</taxon>
        <taxon>Kitasatosporales</taxon>
        <taxon>Streptomycetaceae</taxon>
        <taxon>Streptomyces</taxon>
    </lineage>
</organism>
<dbReference type="GO" id="GO:0003700">
    <property type="term" value="F:DNA-binding transcription factor activity"/>
    <property type="evidence" value="ECO:0007669"/>
    <property type="project" value="TreeGrafter"/>
</dbReference>
<dbReference type="OMA" id="VELMYAK"/>
<dbReference type="SUPFAM" id="SSF46689">
    <property type="entry name" value="Homeodomain-like"/>
    <property type="match status" value="1"/>
</dbReference>
<dbReference type="PROSITE" id="PS01081">
    <property type="entry name" value="HTH_TETR_1"/>
    <property type="match status" value="1"/>
</dbReference>
<dbReference type="RefSeq" id="WP_003970398.1">
    <property type="nucleotide sequence ID" value="NZ_BAABSR010000104.1"/>
</dbReference>
<evidence type="ECO:0000256" key="2">
    <source>
        <dbReference type="ARBA" id="ARBA00023125"/>
    </source>
</evidence>
<dbReference type="EMBL" id="KT345957">
    <property type="protein sequence ID" value="ANZ22994.1"/>
    <property type="molecule type" value="Genomic_DNA"/>
</dbReference>
<dbReference type="AlphaFoldDB" id="A0A1L2FNN2"/>
<protein>
    <submittedName>
        <fullName evidence="4">ZinR2</fullName>
    </submittedName>
</protein>
<gene>
    <name evidence="4" type="primary">zinR2</name>
</gene>
<dbReference type="Gene3D" id="1.10.357.10">
    <property type="entry name" value="Tetracycline Repressor, domain 2"/>
    <property type="match status" value="1"/>
</dbReference>
<dbReference type="InterPro" id="IPR001647">
    <property type="entry name" value="HTH_TetR"/>
</dbReference>
<dbReference type="PANTHER" id="PTHR30055">
    <property type="entry name" value="HTH-TYPE TRANSCRIPTIONAL REGULATOR RUTR"/>
    <property type="match status" value="1"/>
</dbReference>
<evidence type="ECO:0000256" key="3">
    <source>
        <dbReference type="ARBA" id="ARBA00023163"/>
    </source>
</evidence>
<proteinExistence type="predicted"/>
<dbReference type="GO" id="GO:0000976">
    <property type="term" value="F:transcription cis-regulatory region binding"/>
    <property type="evidence" value="ECO:0007669"/>
    <property type="project" value="TreeGrafter"/>
</dbReference>
<evidence type="ECO:0000256" key="1">
    <source>
        <dbReference type="ARBA" id="ARBA00023015"/>
    </source>
</evidence>
<dbReference type="Pfam" id="PF17754">
    <property type="entry name" value="TetR_C_14"/>
    <property type="match status" value="1"/>
</dbReference>
<name>A0A1L2FNN2_STRGR</name>
<dbReference type="PANTHER" id="PTHR30055:SF234">
    <property type="entry name" value="HTH-TYPE TRANSCRIPTIONAL REGULATOR BETI"/>
    <property type="match status" value="1"/>
</dbReference>
<keyword evidence="2" id="KW-0238">DNA-binding</keyword>
<dbReference type="InterPro" id="IPR009057">
    <property type="entry name" value="Homeodomain-like_sf"/>
</dbReference>
<dbReference type="OrthoDB" id="3296001at2"/>
<dbReference type="InterPro" id="IPR023772">
    <property type="entry name" value="DNA-bd_HTH_TetR-type_CS"/>
</dbReference>
<dbReference type="PROSITE" id="PS50977">
    <property type="entry name" value="HTH_TETR_2"/>
    <property type="match status" value="1"/>
</dbReference>
<sequence length="237" mass="24651">MTDIPATIAPHATSPHTTSSGEQVPAPGLRERKKQRTRATLIAAAVELMYAKGYDETTVAEIAAAAEVSTRTFFAYFPSKEDILFAESGVRIDDAVRRVTERRTGEGPADALLRALRDTVDSGAAGQDLSGELASRRIRLVLSTPALQAGAMRRITGAQRALTDALRRTFPDEITPAEAAAAVGALVGALVNTALTVLPDDPASEELLHAIGTAAAVALRGIGTLGAAHPAPGRPAV</sequence>
<keyword evidence="3" id="KW-0804">Transcription</keyword>
<dbReference type="Pfam" id="PF00440">
    <property type="entry name" value="TetR_N"/>
    <property type="match status" value="1"/>
</dbReference>
<dbReference type="PRINTS" id="PR00455">
    <property type="entry name" value="HTHTETR"/>
</dbReference>
<accession>A0A1L2FNN2</accession>
<reference evidence="4" key="1">
    <citation type="submission" date="2015-07" db="EMBL/GenBank/DDBJ databases">
        <title>Zincophorin - Biosynthesis in Streptomyces griseus and Antibiotic Properties.</title>
        <authorList>
            <person name="Walther E."/>
            <person name="Boldt S."/>
            <person name="Kage H."/>
            <person name="Lauterbach T."/>
            <person name="Martin K."/>
            <person name="Roth M."/>
            <person name="Hertweck C."/>
            <person name="Schmidtke M."/>
            <person name="Nett M."/>
        </authorList>
    </citation>
    <scope>NUCLEOTIDE SEQUENCE</scope>
    <source>
        <strain evidence="4">HKI0741</strain>
    </source>
</reference>
<evidence type="ECO:0000313" key="4">
    <source>
        <dbReference type="EMBL" id="ANZ22994.1"/>
    </source>
</evidence>
<keyword evidence="1" id="KW-0805">Transcription regulation</keyword>